<keyword evidence="2" id="KW-1185">Reference proteome</keyword>
<dbReference type="EMBL" id="QRGR01000014">
    <property type="protein sequence ID" value="RDV14470.1"/>
    <property type="molecule type" value="Genomic_DNA"/>
</dbReference>
<accession>A0A3D8LAR1</accession>
<dbReference type="AlphaFoldDB" id="A0A3D8LAR1"/>
<dbReference type="Proteomes" id="UP000256708">
    <property type="component" value="Unassembled WGS sequence"/>
</dbReference>
<evidence type="ECO:0000313" key="1">
    <source>
        <dbReference type="EMBL" id="RDV14470.1"/>
    </source>
</evidence>
<proteinExistence type="predicted"/>
<evidence type="ECO:0008006" key="3">
    <source>
        <dbReference type="Google" id="ProtNLM"/>
    </source>
</evidence>
<organism evidence="1 2">
    <name type="scientific">Pontibacter diazotrophicus</name>
    <dbReference type="NCBI Taxonomy" id="1400979"/>
    <lineage>
        <taxon>Bacteria</taxon>
        <taxon>Pseudomonadati</taxon>
        <taxon>Bacteroidota</taxon>
        <taxon>Cytophagia</taxon>
        <taxon>Cytophagales</taxon>
        <taxon>Hymenobacteraceae</taxon>
        <taxon>Pontibacter</taxon>
    </lineage>
</organism>
<name>A0A3D8LAR1_9BACT</name>
<protein>
    <recommendedName>
        <fullName evidence="3">STAS/SEC14 domain-containing protein</fullName>
    </recommendedName>
</protein>
<comment type="caution">
    <text evidence="1">The sequence shown here is derived from an EMBL/GenBank/DDBJ whole genome shotgun (WGS) entry which is preliminary data.</text>
</comment>
<gene>
    <name evidence="1" type="ORF">DXT99_13775</name>
</gene>
<evidence type="ECO:0000313" key="2">
    <source>
        <dbReference type="Proteomes" id="UP000256708"/>
    </source>
</evidence>
<sequence>MVMLLNSLEFLIAVDKEYLTIRYHREEKLIWNQWRGAIPSPQLREAMISACHFILVNDVELILADFTRMCAPTVEDQVWLGKHSAELLQHSTLRKVAILTAQDIFQQMAIERMYEKASERPMPCESRPFISKADAMEWLLADESY</sequence>
<reference evidence="2" key="1">
    <citation type="submission" date="2018-08" db="EMBL/GenBank/DDBJ databases">
        <authorList>
            <person name="Liu Z.-W."/>
            <person name="Du Z.-J."/>
        </authorList>
    </citation>
    <scope>NUCLEOTIDE SEQUENCE [LARGE SCALE GENOMIC DNA]</scope>
    <source>
        <strain evidence="2">H4X</strain>
    </source>
</reference>